<dbReference type="FunFam" id="3.10.20.90:FF:000222">
    <property type="entry name" value="Polyubiquitin 5"/>
    <property type="match status" value="1"/>
</dbReference>
<dbReference type="EMBL" id="KI517416">
    <property type="protein sequence ID" value="ESQ47292.1"/>
    <property type="molecule type" value="Genomic_DNA"/>
</dbReference>
<dbReference type="SUPFAM" id="SSF54236">
    <property type="entry name" value="Ubiquitin-like"/>
    <property type="match status" value="1"/>
</dbReference>
<dbReference type="PROSITE" id="PS50053">
    <property type="entry name" value="UBIQUITIN_2"/>
    <property type="match status" value="1"/>
</dbReference>
<dbReference type="SMART" id="SM00213">
    <property type="entry name" value="UBQ"/>
    <property type="match status" value="1"/>
</dbReference>
<evidence type="ECO:0000313" key="3">
    <source>
        <dbReference type="EMBL" id="ESQ47292.1"/>
    </source>
</evidence>
<dbReference type="AlphaFoldDB" id="V4LXP6"/>
<dbReference type="PANTHER" id="PTHR10666">
    <property type="entry name" value="UBIQUITIN"/>
    <property type="match status" value="1"/>
</dbReference>
<dbReference type="eggNOG" id="KOG0003">
    <property type="taxonomic scope" value="Eukaryota"/>
</dbReference>
<keyword evidence="4" id="KW-1185">Reference proteome</keyword>
<dbReference type="PROSITE" id="PS00299">
    <property type="entry name" value="UBIQUITIN_1"/>
    <property type="match status" value="1"/>
</dbReference>
<dbReference type="Gramene" id="ESQ47292">
    <property type="protein sequence ID" value="ESQ47292"/>
    <property type="gene ID" value="EUTSA_v10028259mg"/>
</dbReference>
<dbReference type="GO" id="GO:0003729">
    <property type="term" value="F:mRNA binding"/>
    <property type="evidence" value="ECO:0007669"/>
    <property type="project" value="UniProtKB-ARBA"/>
</dbReference>
<protein>
    <recommendedName>
        <fullName evidence="2">Ubiquitin-like domain-containing protein</fullName>
    </recommendedName>
</protein>
<dbReference type="InterPro" id="IPR050158">
    <property type="entry name" value="Ubiquitin_ubiquitin-like"/>
</dbReference>
<organism evidence="3 4">
    <name type="scientific">Eutrema salsugineum</name>
    <name type="common">Saltwater cress</name>
    <name type="synonym">Sisymbrium salsugineum</name>
    <dbReference type="NCBI Taxonomy" id="72664"/>
    <lineage>
        <taxon>Eukaryota</taxon>
        <taxon>Viridiplantae</taxon>
        <taxon>Streptophyta</taxon>
        <taxon>Embryophyta</taxon>
        <taxon>Tracheophyta</taxon>
        <taxon>Spermatophyta</taxon>
        <taxon>Magnoliopsida</taxon>
        <taxon>eudicotyledons</taxon>
        <taxon>Gunneridae</taxon>
        <taxon>Pentapetalae</taxon>
        <taxon>rosids</taxon>
        <taxon>malvids</taxon>
        <taxon>Brassicales</taxon>
        <taxon>Brassicaceae</taxon>
        <taxon>Eutremeae</taxon>
        <taxon>Eutrema</taxon>
    </lineage>
</organism>
<dbReference type="Proteomes" id="UP000030689">
    <property type="component" value="Unassembled WGS sequence"/>
</dbReference>
<name>V4LXP6_EUTSA</name>
<dbReference type="KEGG" id="eus:EUTSA_v10028259mg"/>
<dbReference type="OMA" id="IQHRSIV"/>
<dbReference type="InterPro" id="IPR000626">
    <property type="entry name" value="Ubiquitin-like_dom"/>
</dbReference>
<sequence length="77" mass="8628">MQIIVKNMENRNVSLIVRGSTTIENLKAMIEDSEGVPVQMQRLIFSGKQLQDGHTLSHYSIQSGSYIHLVIRLVGGF</sequence>
<dbReference type="Gene3D" id="3.10.20.90">
    <property type="entry name" value="Phosphatidylinositol 3-kinase Catalytic Subunit, Chain A, domain 1"/>
    <property type="match status" value="1"/>
</dbReference>
<evidence type="ECO:0000313" key="4">
    <source>
        <dbReference type="Proteomes" id="UP000030689"/>
    </source>
</evidence>
<accession>V4LXP6</accession>
<gene>
    <name evidence="3" type="ORF">EUTSA_v10028259mg</name>
</gene>
<keyword evidence="1" id="KW-1017">Isopeptide bond</keyword>
<evidence type="ECO:0000256" key="1">
    <source>
        <dbReference type="ARBA" id="ARBA00022499"/>
    </source>
</evidence>
<dbReference type="InterPro" id="IPR019956">
    <property type="entry name" value="Ubiquitin_dom"/>
</dbReference>
<dbReference type="Pfam" id="PF00240">
    <property type="entry name" value="ubiquitin"/>
    <property type="match status" value="1"/>
</dbReference>
<dbReference type="InterPro" id="IPR029071">
    <property type="entry name" value="Ubiquitin-like_domsf"/>
</dbReference>
<reference evidence="3 4" key="1">
    <citation type="journal article" date="2013" name="Front. Plant Sci.">
        <title>The Reference Genome of the Halophytic Plant Eutrema salsugineum.</title>
        <authorList>
            <person name="Yang R."/>
            <person name="Jarvis D.E."/>
            <person name="Chen H."/>
            <person name="Beilstein M.A."/>
            <person name="Grimwood J."/>
            <person name="Jenkins J."/>
            <person name="Shu S."/>
            <person name="Prochnik S."/>
            <person name="Xin M."/>
            <person name="Ma C."/>
            <person name="Schmutz J."/>
            <person name="Wing R.A."/>
            <person name="Mitchell-Olds T."/>
            <person name="Schumaker K.S."/>
            <person name="Wang X."/>
        </authorList>
    </citation>
    <scope>NUCLEOTIDE SEQUENCE [LARGE SCALE GENOMIC DNA]</scope>
</reference>
<dbReference type="InterPro" id="IPR019954">
    <property type="entry name" value="Ubiquitin_CS"/>
</dbReference>
<dbReference type="STRING" id="72664.V4LXP6"/>
<proteinExistence type="predicted"/>
<dbReference type="PRINTS" id="PR00348">
    <property type="entry name" value="UBIQUITIN"/>
</dbReference>
<evidence type="ECO:0000259" key="2">
    <source>
        <dbReference type="PROSITE" id="PS50053"/>
    </source>
</evidence>
<feature type="domain" description="Ubiquitin-like" evidence="2">
    <location>
        <begin position="1"/>
        <end position="76"/>
    </location>
</feature>